<dbReference type="InterPro" id="IPR006059">
    <property type="entry name" value="SBP"/>
</dbReference>
<dbReference type="SUPFAM" id="SSF53850">
    <property type="entry name" value="Periplasmic binding protein-like II"/>
    <property type="match status" value="1"/>
</dbReference>
<reference evidence="3 4" key="1">
    <citation type="submission" date="2021-03" db="EMBL/GenBank/DDBJ databases">
        <title>Sequencing the genomes of 1000 actinobacteria strains.</title>
        <authorList>
            <person name="Klenk H.-P."/>
        </authorList>
    </citation>
    <scope>NUCLEOTIDE SEQUENCE [LARGE SCALE GENOMIC DNA]</scope>
    <source>
        <strain evidence="3 4">DSM 45516</strain>
    </source>
</reference>
<comment type="caution">
    <text evidence="3">The sequence shown here is derived from an EMBL/GenBank/DDBJ whole genome shotgun (WGS) entry which is preliminary data.</text>
</comment>
<dbReference type="Gene3D" id="3.40.190.10">
    <property type="entry name" value="Periplasmic binding protein-like II"/>
    <property type="match status" value="2"/>
</dbReference>
<keyword evidence="4" id="KW-1185">Reference proteome</keyword>
<evidence type="ECO:0000256" key="2">
    <source>
        <dbReference type="ARBA" id="ARBA00022448"/>
    </source>
</evidence>
<organism evidence="3 4">
    <name type="scientific">Nocardia goodfellowii</name>
    <dbReference type="NCBI Taxonomy" id="882446"/>
    <lineage>
        <taxon>Bacteria</taxon>
        <taxon>Bacillati</taxon>
        <taxon>Actinomycetota</taxon>
        <taxon>Actinomycetes</taxon>
        <taxon>Mycobacteriales</taxon>
        <taxon>Nocardiaceae</taxon>
        <taxon>Nocardia</taxon>
    </lineage>
</organism>
<dbReference type="EMBL" id="JAGGMR010000001">
    <property type="protein sequence ID" value="MBP2190877.1"/>
    <property type="molecule type" value="Genomic_DNA"/>
</dbReference>
<accession>A0ABS4QGR4</accession>
<keyword evidence="2" id="KW-0813">Transport</keyword>
<proteinExistence type="inferred from homology"/>
<protein>
    <submittedName>
        <fullName evidence="3">Alpha-glucoside transport system substrate-binding protein</fullName>
    </submittedName>
</protein>
<dbReference type="InterPro" id="IPR050490">
    <property type="entry name" value="Bact_solute-bd_prot1"/>
</dbReference>
<evidence type="ECO:0000256" key="1">
    <source>
        <dbReference type="ARBA" id="ARBA00008520"/>
    </source>
</evidence>
<dbReference type="PROSITE" id="PS51318">
    <property type="entry name" value="TAT"/>
    <property type="match status" value="1"/>
</dbReference>
<dbReference type="PROSITE" id="PS51257">
    <property type="entry name" value="PROKAR_LIPOPROTEIN"/>
    <property type="match status" value="1"/>
</dbReference>
<evidence type="ECO:0000313" key="4">
    <source>
        <dbReference type="Proteomes" id="UP001519325"/>
    </source>
</evidence>
<dbReference type="RefSeq" id="WP_209891651.1">
    <property type="nucleotide sequence ID" value="NZ_JAGGMR010000001.1"/>
</dbReference>
<dbReference type="InterPro" id="IPR006311">
    <property type="entry name" value="TAT_signal"/>
</dbReference>
<dbReference type="PANTHER" id="PTHR43649">
    <property type="entry name" value="ARABINOSE-BINDING PROTEIN-RELATED"/>
    <property type="match status" value="1"/>
</dbReference>
<evidence type="ECO:0000313" key="3">
    <source>
        <dbReference type="EMBL" id="MBP2190877.1"/>
    </source>
</evidence>
<gene>
    <name evidence="3" type="ORF">BJ987_003778</name>
</gene>
<sequence length="438" mass="47755">MGSRRALLRTGAILPFAAACAPEVLGRSRAVRIAVSWSGSELSAFQRVLDTVAAGLAVEVIPLGDDIETAFTAGGRSAPDIVMLPRAGRVRELAEQGKLAPVQDYLWYEILGSGKPYPDYWRNLLGYKEKLYGVPFKAADKSLVWYDRDLVEKYRLGDPPSWTLPQWKERMARLSGEPTRLLALAGADGWVLTDLFENLLMAVDPKSYVQLADSKPPREWSGSAVRTALTHFADLCADQRVFPGGIGAALTRDFPAAVHEVFERQAAVLVVAPDFAEPIVWRSLKRVGRDKKAIGVARFPAADAGGQRPQIVGGDVIVVTKDASAGAAKVVEKLALPQAPAAWIKREGGFLAANLWTEAQYSEDLRRAARIMRERSTDALNPVDLSDRIGAVGGRNGLWRVLTEFLVAVVNIPPADRDRIGAAVTDAIAKLTELERRR</sequence>
<dbReference type="PANTHER" id="PTHR43649:SF29">
    <property type="entry name" value="OSMOPROTECTIVE COMPOUNDS-BINDING PROTEIN GGTB"/>
    <property type="match status" value="1"/>
</dbReference>
<name>A0ABS4QGR4_9NOCA</name>
<dbReference type="Proteomes" id="UP001519325">
    <property type="component" value="Unassembled WGS sequence"/>
</dbReference>
<comment type="similarity">
    <text evidence="1">Belongs to the bacterial solute-binding protein 1 family.</text>
</comment>
<dbReference type="Pfam" id="PF01547">
    <property type="entry name" value="SBP_bac_1"/>
    <property type="match status" value="1"/>
</dbReference>